<dbReference type="Proteomes" id="UP000253090">
    <property type="component" value="Unassembled WGS sequence"/>
</dbReference>
<evidence type="ECO:0000259" key="1">
    <source>
        <dbReference type="Pfam" id="PF12680"/>
    </source>
</evidence>
<dbReference type="InterPro" id="IPR037401">
    <property type="entry name" value="SnoaL-like"/>
</dbReference>
<keyword evidence="3" id="KW-1185">Reference proteome</keyword>
<dbReference type="OrthoDB" id="9812089at2"/>
<name>A0A369B4J9_9BACL</name>
<dbReference type="EMBL" id="QPJW01000012">
    <property type="protein sequence ID" value="RCX16403.1"/>
    <property type="molecule type" value="Genomic_DNA"/>
</dbReference>
<accession>A0A369B4J9</accession>
<dbReference type="InterPro" id="IPR032710">
    <property type="entry name" value="NTF2-like_dom_sf"/>
</dbReference>
<sequence>MTSQNQNELVLKAIAVLESFESGNPEAITAYVNPNQYIQHNQGLSDGRAAMLGALDHLKEIGTKVSIKRALVDGDYVVLHSVYEFFGPKIIIDIFRFEDGLIVEHWDNMQELVEKTPSNHTMIDGPVTIKDIDKTDANKEIVKSYVENILLGKNPGLIEAYFDGDNYIQHSPHMADGLSGLHTALQALKKKNIEFEYTHVHQVIGQGDFVLTVSEGLFDGQPTAFFDMFRVENGKIAEHWDVIEGILPTEKRKNSNSRF</sequence>
<proteinExistence type="predicted"/>
<reference evidence="2 3" key="1">
    <citation type="submission" date="2018-07" db="EMBL/GenBank/DDBJ databases">
        <title>Genomic Encyclopedia of Type Strains, Phase III (KMG-III): the genomes of soil and plant-associated and newly described type strains.</title>
        <authorList>
            <person name="Whitman W."/>
        </authorList>
    </citation>
    <scope>NUCLEOTIDE SEQUENCE [LARGE SCALE GENOMIC DNA]</scope>
    <source>
        <strain evidence="2 3">CECT 8333</strain>
    </source>
</reference>
<dbReference type="PANTHER" id="PTHR38436">
    <property type="entry name" value="POLYKETIDE CYCLASE SNOAL-LIKE DOMAIN"/>
    <property type="match status" value="1"/>
</dbReference>
<dbReference type="Pfam" id="PF12680">
    <property type="entry name" value="SnoaL_2"/>
    <property type="match status" value="1"/>
</dbReference>
<dbReference type="Gene3D" id="3.10.450.50">
    <property type="match status" value="2"/>
</dbReference>
<feature type="domain" description="SnoaL-like" evidence="1">
    <location>
        <begin position="16"/>
        <end position="105"/>
    </location>
</feature>
<dbReference type="InterPro" id="IPR009959">
    <property type="entry name" value="Cyclase_SnoaL-like"/>
</dbReference>
<dbReference type="GO" id="GO:0030638">
    <property type="term" value="P:polyketide metabolic process"/>
    <property type="evidence" value="ECO:0007669"/>
    <property type="project" value="InterPro"/>
</dbReference>
<protein>
    <submittedName>
        <fullName evidence="2">Putative SnoaL-like aldol condensation-catalyzing enzyme</fullName>
    </submittedName>
</protein>
<dbReference type="PANTHER" id="PTHR38436:SF1">
    <property type="entry name" value="ESTER CYCLASE"/>
    <property type="match status" value="1"/>
</dbReference>
<comment type="caution">
    <text evidence="2">The sequence shown here is derived from an EMBL/GenBank/DDBJ whole genome shotgun (WGS) entry which is preliminary data.</text>
</comment>
<evidence type="ECO:0000313" key="2">
    <source>
        <dbReference type="EMBL" id="RCX16403.1"/>
    </source>
</evidence>
<gene>
    <name evidence="2" type="ORF">DFP94_11223</name>
</gene>
<dbReference type="SUPFAM" id="SSF54427">
    <property type="entry name" value="NTF2-like"/>
    <property type="match status" value="2"/>
</dbReference>
<dbReference type="RefSeq" id="WP_114498362.1">
    <property type="nucleotide sequence ID" value="NZ_QPJW01000012.1"/>
</dbReference>
<evidence type="ECO:0000313" key="3">
    <source>
        <dbReference type="Proteomes" id="UP000253090"/>
    </source>
</evidence>
<organism evidence="2 3">
    <name type="scientific">Fontibacillus phaseoli</name>
    <dbReference type="NCBI Taxonomy" id="1416533"/>
    <lineage>
        <taxon>Bacteria</taxon>
        <taxon>Bacillati</taxon>
        <taxon>Bacillota</taxon>
        <taxon>Bacilli</taxon>
        <taxon>Bacillales</taxon>
        <taxon>Paenibacillaceae</taxon>
        <taxon>Fontibacillus</taxon>
    </lineage>
</organism>
<dbReference type="AlphaFoldDB" id="A0A369B4J9"/>